<accession>A0A0M2H2S4</accession>
<dbReference type="InterPro" id="IPR036388">
    <property type="entry name" value="WH-like_DNA-bd_sf"/>
</dbReference>
<keyword evidence="2" id="KW-0238">DNA-binding</keyword>
<reference evidence="6 7" key="1">
    <citation type="submission" date="2015-02" db="EMBL/GenBank/DDBJ databases">
        <title>Draft genome sequences of ten Microbacterium spp. with emphasis on heavy metal contaminated environments.</title>
        <authorList>
            <person name="Corretto E."/>
        </authorList>
    </citation>
    <scope>NUCLEOTIDE SEQUENCE [LARGE SCALE GENOMIC DNA]</scope>
    <source>
        <strain evidence="6 7">DSM 12510</strain>
    </source>
</reference>
<dbReference type="GO" id="GO:0003700">
    <property type="term" value="F:DNA-binding transcription factor activity"/>
    <property type="evidence" value="ECO:0007669"/>
    <property type="project" value="InterPro"/>
</dbReference>
<comment type="caution">
    <text evidence="6">The sequence shown here is derived from an EMBL/GenBank/DDBJ whole genome shotgun (WGS) entry which is preliminary data.</text>
</comment>
<name>A0A0M2H2S4_9MICO</name>
<dbReference type="PANTHER" id="PTHR42756">
    <property type="entry name" value="TRANSCRIPTIONAL REGULATOR, MARR"/>
    <property type="match status" value="1"/>
</dbReference>
<proteinExistence type="predicted"/>
<keyword evidence="1" id="KW-0805">Transcription regulation</keyword>
<evidence type="ECO:0000313" key="7">
    <source>
        <dbReference type="Proteomes" id="UP000033956"/>
    </source>
</evidence>
<feature type="domain" description="HTH marR-type" evidence="5">
    <location>
        <begin position="3"/>
        <end position="139"/>
    </location>
</feature>
<evidence type="ECO:0000313" key="6">
    <source>
        <dbReference type="EMBL" id="KJL38527.1"/>
    </source>
</evidence>
<dbReference type="RefSeq" id="WP_052682599.1">
    <property type="nucleotide sequence ID" value="NZ_BAAAUP010000003.1"/>
</dbReference>
<organism evidence="6 7">
    <name type="scientific">Microbacterium terrae</name>
    <dbReference type="NCBI Taxonomy" id="69369"/>
    <lineage>
        <taxon>Bacteria</taxon>
        <taxon>Bacillati</taxon>
        <taxon>Actinomycetota</taxon>
        <taxon>Actinomycetes</taxon>
        <taxon>Micrococcales</taxon>
        <taxon>Microbacteriaceae</taxon>
        <taxon>Microbacterium</taxon>
    </lineage>
</organism>
<evidence type="ECO:0000256" key="3">
    <source>
        <dbReference type="ARBA" id="ARBA00023163"/>
    </source>
</evidence>
<evidence type="ECO:0000259" key="5">
    <source>
        <dbReference type="PROSITE" id="PS50995"/>
    </source>
</evidence>
<dbReference type="PATRIC" id="fig|92835.4.peg.2837"/>
<dbReference type="EMBL" id="JYIZ01000055">
    <property type="protein sequence ID" value="KJL38527.1"/>
    <property type="molecule type" value="Genomic_DNA"/>
</dbReference>
<protein>
    <submittedName>
        <fullName evidence="6">HTH-type transcriptional regulator MhqR</fullName>
    </submittedName>
</protein>
<dbReference type="PROSITE" id="PS50995">
    <property type="entry name" value="HTH_MARR_2"/>
    <property type="match status" value="1"/>
</dbReference>
<evidence type="ECO:0000256" key="2">
    <source>
        <dbReference type="ARBA" id="ARBA00023125"/>
    </source>
</evidence>
<dbReference type="SMART" id="SM00347">
    <property type="entry name" value="HTH_MARR"/>
    <property type="match status" value="1"/>
</dbReference>
<dbReference type="Proteomes" id="UP000033956">
    <property type="component" value="Unassembled WGS sequence"/>
</dbReference>
<keyword evidence="3" id="KW-0804">Transcription</keyword>
<evidence type="ECO:0000256" key="4">
    <source>
        <dbReference type="SAM" id="MobiDB-lite"/>
    </source>
</evidence>
<dbReference type="GO" id="GO:0003677">
    <property type="term" value="F:DNA binding"/>
    <property type="evidence" value="ECO:0007669"/>
    <property type="project" value="UniProtKB-KW"/>
</dbReference>
<dbReference type="InterPro" id="IPR036390">
    <property type="entry name" value="WH_DNA-bd_sf"/>
</dbReference>
<dbReference type="PRINTS" id="PR00598">
    <property type="entry name" value="HTHMARR"/>
</dbReference>
<dbReference type="SUPFAM" id="SSF46785">
    <property type="entry name" value="Winged helix' DNA-binding domain"/>
    <property type="match status" value="1"/>
</dbReference>
<dbReference type="Gene3D" id="1.10.10.10">
    <property type="entry name" value="Winged helix-like DNA-binding domain superfamily/Winged helix DNA-binding domain"/>
    <property type="match status" value="1"/>
</dbReference>
<evidence type="ECO:0000256" key="1">
    <source>
        <dbReference type="ARBA" id="ARBA00023015"/>
    </source>
</evidence>
<dbReference type="InterPro" id="IPR000835">
    <property type="entry name" value="HTH_MarR-typ"/>
</dbReference>
<keyword evidence="7" id="KW-1185">Reference proteome</keyword>
<feature type="region of interest" description="Disordered" evidence="4">
    <location>
        <begin position="146"/>
        <end position="165"/>
    </location>
</feature>
<dbReference type="PANTHER" id="PTHR42756:SF1">
    <property type="entry name" value="TRANSCRIPTIONAL REPRESSOR OF EMRAB OPERON"/>
    <property type="match status" value="1"/>
</dbReference>
<sequence>MPAPLLLDRLLQIADLFQRDMAREYEGTALSPARMAVLWTVHHAGPSPQHAIAEALDVTPRNITALVDALEGAGFVERLPHPTDRRTRLVGLTADGVSVMSRTTREHEALNATLLDAVDEADRQRVEAGLAAIAERLSAMVAEASASASTSASASASASATERTT</sequence>
<dbReference type="Pfam" id="PF01047">
    <property type="entry name" value="MarR"/>
    <property type="match status" value="1"/>
</dbReference>
<dbReference type="STRING" id="92835.RS81_02801"/>
<dbReference type="AlphaFoldDB" id="A0A0M2H2S4"/>
<gene>
    <name evidence="6" type="primary">mhqR</name>
    <name evidence="6" type="ORF">RS81_02801</name>
</gene>